<gene>
    <name evidence="1" type="ORF">MRATA1EN1_LOCUS8996</name>
</gene>
<proteinExistence type="predicted"/>
<organism evidence="1 2">
    <name type="scientific">Rangifer tarandus platyrhynchus</name>
    <name type="common">Svalbard reindeer</name>
    <dbReference type="NCBI Taxonomy" id="3082113"/>
    <lineage>
        <taxon>Eukaryota</taxon>
        <taxon>Metazoa</taxon>
        <taxon>Chordata</taxon>
        <taxon>Craniata</taxon>
        <taxon>Vertebrata</taxon>
        <taxon>Euteleostomi</taxon>
        <taxon>Mammalia</taxon>
        <taxon>Eutheria</taxon>
        <taxon>Laurasiatheria</taxon>
        <taxon>Artiodactyla</taxon>
        <taxon>Ruminantia</taxon>
        <taxon>Pecora</taxon>
        <taxon>Cervidae</taxon>
        <taxon>Odocoileinae</taxon>
        <taxon>Rangifer</taxon>
    </lineage>
</organism>
<accession>A0ABN8YJY4</accession>
<reference evidence="1" key="1">
    <citation type="submission" date="2023-04" db="EMBL/GenBank/DDBJ databases">
        <authorList>
            <consortium name="ELIXIR-Norway"/>
        </authorList>
    </citation>
    <scope>NUCLEOTIDE SEQUENCE [LARGE SCALE GENOMIC DNA]</scope>
</reference>
<dbReference type="EMBL" id="OX459955">
    <property type="protein sequence ID" value="CAI9160034.1"/>
    <property type="molecule type" value="Genomic_DNA"/>
</dbReference>
<keyword evidence="2" id="KW-1185">Reference proteome</keyword>
<evidence type="ECO:0000313" key="1">
    <source>
        <dbReference type="EMBL" id="CAI9160034.1"/>
    </source>
</evidence>
<evidence type="ECO:0000313" key="2">
    <source>
        <dbReference type="Proteomes" id="UP001176941"/>
    </source>
</evidence>
<sequence length="232" mass="25533">MVLLRKLAVLGRRWTYVQKTQLFTPWVLLGDHVEEGYARAEGCGSHDQHMDILLIMRQEAGGRHEWGGLSQEGPRGSCLVPLHFSRLSSELTSLETSLEQGILLLCPVTAHILQVQRLQDVEKVCLAVSQDSRGPYGPCAQLPPHQPATRGHLAPILLRSTLLPWAQPGVPPGPGRECEAFHLPRRLPPPQGPHLPWQCSGLACSFPHCHQIACLTAQMGSPRRTFPGDAGR</sequence>
<protein>
    <submittedName>
        <fullName evidence="1">Uncharacterized protein</fullName>
    </submittedName>
</protein>
<name>A0ABN8YJY4_RANTA</name>
<dbReference type="Proteomes" id="UP001176941">
    <property type="component" value="Chromosome 19"/>
</dbReference>